<name>A0AAE3UDE4_9BACT</name>
<reference evidence="6" key="1">
    <citation type="submission" date="2023-05" db="EMBL/GenBank/DDBJ databases">
        <authorList>
            <person name="Zhang X."/>
        </authorList>
    </citation>
    <scope>NUCLEOTIDE SEQUENCE</scope>
    <source>
        <strain evidence="6">BD1B2-1</strain>
    </source>
</reference>
<keyword evidence="7" id="KW-1185">Reference proteome</keyword>
<sequence length="1234" mass="136173">MRKILYLFVGLLLLSGSSVIGQDYYIKGGMGTNSIPRPLGIAFDENGYLYAISGSRILIKTDPTGKILFLSGKEGLGNGQFSIPADIAINKQGNIFVTDNGFSYVQKFDSKGNFLLKFGDRDSTDGNKPSLQGVKVDQQGNIWVTDISNHCVRKFDPSGKLLLKFGSFGSGDGQFNYPKGIAVDAENNIWIADRRNYRIQKFDSNGRFLFKFGREGTVDGTLSAPDYIMIDKQNNIWITQQGNSIQKFDPTGKFLLRIGSYGNEDGQFRTPTGIAVDAQGVIWIADWDNSRIQKFDSGGKLLGMIGWTSVNKLRTLVHMSLDDKGNIWNYGISGMTKYDSDGNYITKFGSDLYVKNVVRDKQDVLWVVDYGYSRILKFDTTGMFLNVFIDKGITDGQVANPTDLAFDKEGNIWVVNSYTQCLQKFDRTGKFLQKFGSKGDGNGQFGSPECLTIDHLGNLWVGDYKNRNIQKFDSNGRFLLKIALRYLEKDTYSTPLDILEDQQGNIWVLDQYGIQKFDSNGELITKINSIPSPRNIQLNKNGELCCLCELGVLIFSTDSKQTLLTGRIFSDENQNCRFDDTEQSLPGIIVVAQPGNYYGFTSPAGGYQIAVNPGTYTVSQVLVQTNGKQLQPVCPANNVSPEITLKSGDIENVDFANKVTTYPFLVSSVTSDRRRRCMNGTTAISYHNTGYTTAENVKVYVKCPPHIIFKSADKPYIIDKDSNYVFSIGVLMPNQAGSIWISDSVACVASVRGLTACTKVWIMPANDYALPEESQWDNSNIILNGKCVENGKVHMVIKNIGQFMADSAEFRILFDAQLALNSKYKLESGDSLVLKIPANGKTIRLEADQRPGHPHKMQTNLTIEGCVSSVNDIISKGYVDMLPQDDAEPEVAIQCLPIVDSFDPNDKLVSPRGTTTNHYTPTSSELKYTIRFQNTGTDYAYKVVVIDTLSENLDIATLQIGAASHSYSLKMSGKGKPVLTWTFSDINLPDSTHDQKGSNGFIQFSIKPKAELPEKTQIENFADIIFDYNDPVRTNTTTNVLYDVPPVIAPENQLSKKGVIFLPPTISSFTPETAKVGEQITIIGTNYQEVSSDNLVKINGMIATVVTATETQLVVTVPTGVTIGKVSVTTLGGTAISEVEFTPSPTATEQPVWSRSIVVSPNPTDGKVTVDISKASVQIQEIEIYNHLGQRINSQIISRSTIRKEINLSDNGAGIYLIVFKTDKGNASQKVILK</sequence>
<protein>
    <submittedName>
        <fullName evidence="6">T9SS type A sorting domain-containing protein</fullName>
    </submittedName>
</protein>
<dbReference type="EMBL" id="JASJOU010000004">
    <property type="protein sequence ID" value="MDJ1501748.1"/>
    <property type="molecule type" value="Genomic_DNA"/>
</dbReference>
<dbReference type="Pfam" id="PF01833">
    <property type="entry name" value="TIG"/>
    <property type="match status" value="1"/>
</dbReference>
<evidence type="ECO:0000259" key="4">
    <source>
        <dbReference type="Pfam" id="PF18962"/>
    </source>
</evidence>
<evidence type="ECO:0000256" key="2">
    <source>
        <dbReference type="PROSITE-ProRule" id="PRU00504"/>
    </source>
</evidence>
<evidence type="ECO:0000313" key="6">
    <source>
        <dbReference type="EMBL" id="MDJ1501748.1"/>
    </source>
</evidence>
<dbReference type="NCBIfam" id="TIGR01451">
    <property type="entry name" value="B_ant_repeat"/>
    <property type="match status" value="1"/>
</dbReference>
<evidence type="ECO:0000259" key="5">
    <source>
        <dbReference type="Pfam" id="PF24595"/>
    </source>
</evidence>
<dbReference type="InterPro" id="IPR050952">
    <property type="entry name" value="TRIM-NHL_E3_ligases"/>
</dbReference>
<feature type="repeat" description="NHL" evidence="2">
    <location>
        <begin position="432"/>
        <end position="475"/>
    </location>
</feature>
<feature type="domain" description="DUF7619" evidence="5">
    <location>
        <begin position="903"/>
        <end position="1039"/>
    </location>
</feature>
<evidence type="ECO:0000256" key="1">
    <source>
        <dbReference type="ARBA" id="ARBA00022737"/>
    </source>
</evidence>
<dbReference type="InterPro" id="IPR013783">
    <property type="entry name" value="Ig-like_fold"/>
</dbReference>
<dbReference type="SUPFAM" id="SSF101898">
    <property type="entry name" value="NHL repeat"/>
    <property type="match status" value="1"/>
</dbReference>
<feature type="domain" description="Secretion system C-terminal sorting" evidence="4">
    <location>
        <begin position="1160"/>
        <end position="1232"/>
    </location>
</feature>
<proteinExistence type="predicted"/>
<dbReference type="InterPro" id="IPR001258">
    <property type="entry name" value="NHL_repeat"/>
</dbReference>
<dbReference type="PANTHER" id="PTHR24104:SF25">
    <property type="entry name" value="PROTEIN LIN-41"/>
    <property type="match status" value="1"/>
</dbReference>
<dbReference type="Proteomes" id="UP001232063">
    <property type="component" value="Unassembled WGS sequence"/>
</dbReference>
<dbReference type="InterPro" id="IPR026444">
    <property type="entry name" value="Secre_tail"/>
</dbReference>
<feature type="repeat" description="NHL" evidence="2">
    <location>
        <begin position="162"/>
        <end position="205"/>
    </location>
</feature>
<dbReference type="Gene3D" id="2.120.10.30">
    <property type="entry name" value="TolB, C-terminal domain"/>
    <property type="match status" value="4"/>
</dbReference>
<accession>A0AAE3UDE4</accession>
<keyword evidence="1" id="KW-0677">Repeat</keyword>
<dbReference type="PROSITE" id="PS51125">
    <property type="entry name" value="NHL"/>
    <property type="match status" value="6"/>
</dbReference>
<dbReference type="Pfam" id="PF01436">
    <property type="entry name" value="NHL"/>
    <property type="match status" value="3"/>
</dbReference>
<feature type="repeat" description="NHL" evidence="2">
    <location>
        <begin position="115"/>
        <end position="158"/>
    </location>
</feature>
<comment type="caution">
    <text evidence="6">The sequence shown here is derived from an EMBL/GenBank/DDBJ whole genome shotgun (WGS) entry which is preliminary data.</text>
</comment>
<dbReference type="InterPro" id="IPR002909">
    <property type="entry name" value="IPT_dom"/>
</dbReference>
<organism evidence="6 7">
    <name type="scientific">Xanthocytophaga agilis</name>
    <dbReference type="NCBI Taxonomy" id="3048010"/>
    <lineage>
        <taxon>Bacteria</taxon>
        <taxon>Pseudomonadati</taxon>
        <taxon>Bacteroidota</taxon>
        <taxon>Cytophagia</taxon>
        <taxon>Cytophagales</taxon>
        <taxon>Rhodocytophagaceae</taxon>
        <taxon>Xanthocytophaga</taxon>
    </lineage>
</organism>
<dbReference type="Gene3D" id="2.60.40.740">
    <property type="match status" value="1"/>
</dbReference>
<dbReference type="NCBIfam" id="TIGR04183">
    <property type="entry name" value="Por_Secre_tail"/>
    <property type="match status" value="1"/>
</dbReference>
<dbReference type="SUPFAM" id="SSF63829">
    <property type="entry name" value="Calcium-dependent phosphotriesterase"/>
    <property type="match status" value="1"/>
</dbReference>
<feature type="domain" description="IPT/TIG" evidence="3">
    <location>
        <begin position="1064"/>
        <end position="1133"/>
    </location>
</feature>
<dbReference type="PANTHER" id="PTHR24104">
    <property type="entry name" value="E3 UBIQUITIN-PROTEIN LIGASE NHLRC1-RELATED"/>
    <property type="match status" value="1"/>
</dbReference>
<dbReference type="GO" id="GO:0008270">
    <property type="term" value="F:zinc ion binding"/>
    <property type="evidence" value="ECO:0007669"/>
    <property type="project" value="UniProtKB-KW"/>
</dbReference>
<dbReference type="InterPro" id="IPR014756">
    <property type="entry name" value="Ig_E-set"/>
</dbReference>
<dbReference type="AlphaFoldDB" id="A0AAE3UDE4"/>
<dbReference type="InterPro" id="IPR047589">
    <property type="entry name" value="DUF11_rpt"/>
</dbReference>
<dbReference type="Gene3D" id="2.60.40.10">
    <property type="entry name" value="Immunoglobulins"/>
    <property type="match status" value="1"/>
</dbReference>
<feature type="repeat" description="NHL" evidence="2">
    <location>
        <begin position="391"/>
        <end position="428"/>
    </location>
</feature>
<dbReference type="InterPro" id="IPR055353">
    <property type="entry name" value="DUF7619"/>
</dbReference>
<feature type="repeat" description="NHL" evidence="2">
    <location>
        <begin position="68"/>
        <end position="111"/>
    </location>
</feature>
<dbReference type="RefSeq" id="WP_314511368.1">
    <property type="nucleotide sequence ID" value="NZ_JASJOU010000004.1"/>
</dbReference>
<dbReference type="SUPFAM" id="SSF81296">
    <property type="entry name" value="E set domains"/>
    <property type="match status" value="1"/>
</dbReference>
<dbReference type="Pfam" id="PF18962">
    <property type="entry name" value="Por_Secre_tail"/>
    <property type="match status" value="1"/>
</dbReference>
<gene>
    <name evidence="6" type="ORF">QNI22_13865</name>
</gene>
<dbReference type="Pfam" id="PF24595">
    <property type="entry name" value="DUF7619"/>
    <property type="match status" value="1"/>
</dbReference>
<evidence type="ECO:0000259" key="3">
    <source>
        <dbReference type="Pfam" id="PF01833"/>
    </source>
</evidence>
<feature type="repeat" description="NHL" evidence="2">
    <location>
        <begin position="255"/>
        <end position="298"/>
    </location>
</feature>
<evidence type="ECO:0000313" key="7">
    <source>
        <dbReference type="Proteomes" id="UP001232063"/>
    </source>
</evidence>
<dbReference type="InterPro" id="IPR011042">
    <property type="entry name" value="6-blade_b-propeller_TolB-like"/>
</dbReference>